<organism evidence="3 4">
    <name type="scientific">Enhygromyxa salina</name>
    <dbReference type="NCBI Taxonomy" id="215803"/>
    <lineage>
        <taxon>Bacteria</taxon>
        <taxon>Pseudomonadati</taxon>
        <taxon>Myxococcota</taxon>
        <taxon>Polyangia</taxon>
        <taxon>Nannocystales</taxon>
        <taxon>Nannocystaceae</taxon>
        <taxon>Enhygromyxa</taxon>
    </lineage>
</organism>
<dbReference type="EMBL" id="PVNK01000186">
    <property type="protein sequence ID" value="PRP93372.1"/>
    <property type="molecule type" value="Genomic_DNA"/>
</dbReference>
<dbReference type="GO" id="GO:0008270">
    <property type="term" value="F:zinc ion binding"/>
    <property type="evidence" value="ECO:0007669"/>
    <property type="project" value="UniProtKB-KW"/>
</dbReference>
<evidence type="ECO:0000259" key="2">
    <source>
        <dbReference type="PROSITE" id="PS50966"/>
    </source>
</evidence>
<dbReference type="AlphaFoldDB" id="A0A2S9XKK3"/>
<name>A0A2S9XKK3_9BACT</name>
<accession>A0A2S9XKK3</accession>
<dbReference type="GO" id="GO:0004803">
    <property type="term" value="F:transposase activity"/>
    <property type="evidence" value="ECO:0007669"/>
    <property type="project" value="InterPro"/>
</dbReference>
<evidence type="ECO:0000313" key="4">
    <source>
        <dbReference type="Proteomes" id="UP000237968"/>
    </source>
</evidence>
<keyword evidence="1" id="KW-0479">Metal-binding</keyword>
<keyword evidence="4" id="KW-1185">Reference proteome</keyword>
<sequence>MWSVPSQTHKGAYLVDTAGDRPACVCPDFEDNGNAEGFDCKHITAVRITAGEIEAPAQVKDEKPGKRPTYKQDWGAYYLAQTREREHVETMLRDLCRGIQQPVSKRGHPRKPLADVVFAAVMRAYSGLSSRRCASDVRAAKEAGHTSSMIAPSTLVTYLDDPKLTDLLRVLIRESAAPLAEVETTVAIDSSGFSTNTYSRWFDHKWGKERKRQKWVTCHIMCGTTTHVITDALVTTGNAGDAPQLPELLTNTAERFDVANVCADKAYLSHRNFDEIEAVGAVPYIPFKVGSIGEGSEMWRKMYGLFVYKNDEFRKVYHARSNVETAFSMIKRKFGASVRAKKFTAQRNEVLCKVLAHNLCVLTMATYELGIAVEFWGSTHEESQHVH</sequence>
<dbReference type="InterPro" id="IPR002559">
    <property type="entry name" value="Transposase_11"/>
</dbReference>
<proteinExistence type="predicted"/>
<dbReference type="PROSITE" id="PS50966">
    <property type="entry name" value="ZF_SWIM"/>
    <property type="match status" value="1"/>
</dbReference>
<evidence type="ECO:0000256" key="1">
    <source>
        <dbReference type="PROSITE-ProRule" id="PRU00325"/>
    </source>
</evidence>
<dbReference type="GO" id="GO:0003677">
    <property type="term" value="F:DNA binding"/>
    <property type="evidence" value="ECO:0007669"/>
    <property type="project" value="InterPro"/>
</dbReference>
<evidence type="ECO:0000313" key="3">
    <source>
        <dbReference type="EMBL" id="PRP93372.1"/>
    </source>
</evidence>
<dbReference type="PANTHER" id="PTHR34631:SF3">
    <property type="entry name" value="ISSOD12 TRANSPOSASE TNPA_ISSOD12"/>
    <property type="match status" value="1"/>
</dbReference>
<comment type="caution">
    <text evidence="3">The sequence shown here is derived from an EMBL/GenBank/DDBJ whole genome shotgun (WGS) entry which is preliminary data.</text>
</comment>
<dbReference type="GO" id="GO:0006313">
    <property type="term" value="P:DNA transposition"/>
    <property type="evidence" value="ECO:0007669"/>
    <property type="project" value="InterPro"/>
</dbReference>
<dbReference type="Pfam" id="PF01609">
    <property type="entry name" value="DDE_Tnp_1"/>
    <property type="match status" value="1"/>
</dbReference>
<keyword evidence="1" id="KW-0863">Zinc-finger</keyword>
<dbReference type="Proteomes" id="UP000237968">
    <property type="component" value="Unassembled WGS sequence"/>
</dbReference>
<dbReference type="PANTHER" id="PTHR34631">
    <property type="match status" value="1"/>
</dbReference>
<dbReference type="InterPro" id="IPR007527">
    <property type="entry name" value="Znf_SWIM"/>
</dbReference>
<feature type="domain" description="SWIM-type" evidence="2">
    <location>
        <begin position="13"/>
        <end position="51"/>
    </location>
</feature>
<gene>
    <name evidence="3" type="ORF">ENSA5_42710</name>
</gene>
<protein>
    <submittedName>
        <fullName evidence="3">Transposase DDE domain protein</fullName>
    </submittedName>
</protein>
<dbReference type="InterPro" id="IPR053172">
    <property type="entry name" value="Tn903_transposase"/>
</dbReference>
<keyword evidence="1" id="KW-0862">Zinc</keyword>
<reference evidence="3 4" key="1">
    <citation type="submission" date="2018-03" db="EMBL/GenBank/DDBJ databases">
        <title>Draft Genome Sequences of the Obligatory Marine Myxobacteria Enhygromyxa salina SWB005.</title>
        <authorList>
            <person name="Poehlein A."/>
            <person name="Moghaddam J.A."/>
            <person name="Harms H."/>
            <person name="Alanjari M."/>
            <person name="Koenig G.M."/>
            <person name="Daniel R."/>
            <person name="Schaeberle T.F."/>
        </authorList>
    </citation>
    <scope>NUCLEOTIDE SEQUENCE [LARGE SCALE GENOMIC DNA]</scope>
    <source>
        <strain evidence="3 4">SWB005</strain>
    </source>
</reference>